<dbReference type="InterPro" id="IPR038717">
    <property type="entry name" value="Tc1-like_DDE_dom"/>
</dbReference>
<protein>
    <submittedName>
        <fullName evidence="2">G-protein signaling regulator protein</fullName>
    </submittedName>
</protein>
<gene>
    <name evidence="2" type="primary">rgs1</name>
    <name evidence="2" type="ORF">ATC70_010781</name>
</gene>
<dbReference type="Proteomes" id="UP001304243">
    <property type="component" value="Unassembled WGS sequence"/>
</dbReference>
<dbReference type="Pfam" id="PF13358">
    <property type="entry name" value="DDE_3"/>
    <property type="match status" value="1"/>
</dbReference>
<keyword evidence="3" id="KW-1185">Reference proteome</keyword>
<dbReference type="GeneID" id="89954467"/>
<dbReference type="NCBIfam" id="NF033545">
    <property type="entry name" value="transpos_IS630"/>
    <property type="match status" value="1"/>
</dbReference>
<sequence>MSARQAALKLQINLRTAQRWVANDQQDPQTYIARKGGSGRPVGRSALMDERHKTHLINLIDEEPALVLDQMMERSLTASFSDLKISKTALYNFVTNECKISLKRAHFHSVDRNSPEKIKARKEWVEKWMNTDMDYMSNCVFIDEAAFHINTKRSVAWSKVGTRAVVKVPKTRAKTTTILSATSAFGVVNIKSKGTVTGHYFNFLSDTMDEMDKHPDIFKDNYLIMDNAPIHMNDDIKLFIESRGYRCVYLPPYSPELNPIEQFWSVCKSKLKREKLLKEETLTSRIGDACNQVLISDLKGFCKYSCDRFDDCLQEKPI</sequence>
<dbReference type="PANTHER" id="PTHR46564:SF1">
    <property type="entry name" value="TRANSPOSASE"/>
    <property type="match status" value="1"/>
</dbReference>
<evidence type="ECO:0000313" key="2">
    <source>
        <dbReference type="EMBL" id="KAK4515824.1"/>
    </source>
</evidence>
<reference evidence="2 3" key="1">
    <citation type="submission" date="2022-11" db="EMBL/GenBank/DDBJ databases">
        <title>Mucor velutinosus strain NIH1002 WGS.</title>
        <authorList>
            <person name="Subramanian P."/>
            <person name="Mullikin J.C."/>
            <person name="Segre J.A."/>
            <person name="Zelazny A.M."/>
        </authorList>
    </citation>
    <scope>NUCLEOTIDE SEQUENCE [LARGE SCALE GENOMIC DNA]</scope>
    <source>
        <strain evidence="2 3">NIH1002</strain>
    </source>
</reference>
<dbReference type="AlphaFoldDB" id="A0AAN7HMV2"/>
<dbReference type="EMBL" id="JASEJX010000014">
    <property type="protein sequence ID" value="KAK4515824.1"/>
    <property type="molecule type" value="Genomic_DNA"/>
</dbReference>
<proteinExistence type="predicted"/>
<evidence type="ECO:0000313" key="3">
    <source>
        <dbReference type="Proteomes" id="UP001304243"/>
    </source>
</evidence>
<dbReference type="RefSeq" id="XP_064682490.1">
    <property type="nucleotide sequence ID" value="XM_064829988.1"/>
</dbReference>
<name>A0AAN7HMV2_9FUNG</name>
<feature type="domain" description="Tc1-like transposase DDE" evidence="1">
    <location>
        <begin position="139"/>
        <end position="282"/>
    </location>
</feature>
<dbReference type="InterPro" id="IPR047655">
    <property type="entry name" value="Transpos_IS630-like"/>
</dbReference>
<dbReference type="InterPro" id="IPR036397">
    <property type="entry name" value="RNaseH_sf"/>
</dbReference>
<organism evidence="2 3">
    <name type="scientific">Mucor velutinosus</name>
    <dbReference type="NCBI Taxonomy" id="708070"/>
    <lineage>
        <taxon>Eukaryota</taxon>
        <taxon>Fungi</taxon>
        <taxon>Fungi incertae sedis</taxon>
        <taxon>Mucoromycota</taxon>
        <taxon>Mucoromycotina</taxon>
        <taxon>Mucoromycetes</taxon>
        <taxon>Mucorales</taxon>
        <taxon>Mucorineae</taxon>
        <taxon>Mucoraceae</taxon>
        <taxon>Mucor</taxon>
    </lineage>
</organism>
<comment type="caution">
    <text evidence="2">The sequence shown here is derived from an EMBL/GenBank/DDBJ whole genome shotgun (WGS) entry which is preliminary data.</text>
</comment>
<dbReference type="PANTHER" id="PTHR46564">
    <property type="entry name" value="TRANSPOSASE"/>
    <property type="match status" value="1"/>
</dbReference>
<dbReference type="GO" id="GO:0003676">
    <property type="term" value="F:nucleic acid binding"/>
    <property type="evidence" value="ECO:0007669"/>
    <property type="project" value="InterPro"/>
</dbReference>
<evidence type="ECO:0000259" key="1">
    <source>
        <dbReference type="Pfam" id="PF13358"/>
    </source>
</evidence>
<dbReference type="Gene3D" id="3.30.420.10">
    <property type="entry name" value="Ribonuclease H-like superfamily/Ribonuclease H"/>
    <property type="match status" value="1"/>
</dbReference>
<accession>A0AAN7HMV2</accession>